<evidence type="ECO:0000256" key="2">
    <source>
        <dbReference type="SAM" id="SignalP"/>
    </source>
</evidence>
<reference evidence="3 4" key="1">
    <citation type="submission" date="2016-08" db="EMBL/GenBank/DDBJ databases">
        <title>A Parts List for Fungal Cellulosomes Revealed by Comparative Genomics.</title>
        <authorList>
            <consortium name="DOE Joint Genome Institute"/>
            <person name="Haitjema C.H."/>
            <person name="Gilmore S.P."/>
            <person name="Henske J.K."/>
            <person name="Solomon K.V."/>
            <person name="De Groot R."/>
            <person name="Kuo A."/>
            <person name="Mondo S.J."/>
            <person name="Salamov A.A."/>
            <person name="Labutti K."/>
            <person name="Zhao Z."/>
            <person name="Chiniquy J."/>
            <person name="Barry K."/>
            <person name="Brewer H.M."/>
            <person name="Purvine S.O."/>
            <person name="Wright A.T."/>
            <person name="Boxma B."/>
            <person name="Van Alen T."/>
            <person name="Hackstein J.H."/>
            <person name="Baker S.E."/>
            <person name="Grigoriev I.V."/>
            <person name="O'Malley M.A."/>
        </authorList>
    </citation>
    <scope>NUCLEOTIDE SEQUENCE [LARGE SCALE GENOMIC DNA]</scope>
    <source>
        <strain evidence="3 4">G1</strain>
    </source>
</reference>
<feature type="region of interest" description="Disordered" evidence="1">
    <location>
        <begin position="226"/>
        <end position="252"/>
    </location>
</feature>
<evidence type="ECO:0000313" key="3">
    <source>
        <dbReference type="EMBL" id="ORY21009.1"/>
    </source>
</evidence>
<keyword evidence="2" id="KW-0732">Signal</keyword>
<evidence type="ECO:0000256" key="1">
    <source>
        <dbReference type="SAM" id="MobiDB-lite"/>
    </source>
</evidence>
<evidence type="ECO:0000313" key="4">
    <source>
        <dbReference type="Proteomes" id="UP000193920"/>
    </source>
</evidence>
<proteinExistence type="predicted"/>
<organism evidence="3 4">
    <name type="scientific">Neocallimastix californiae</name>
    <dbReference type="NCBI Taxonomy" id="1754190"/>
    <lineage>
        <taxon>Eukaryota</taxon>
        <taxon>Fungi</taxon>
        <taxon>Fungi incertae sedis</taxon>
        <taxon>Chytridiomycota</taxon>
        <taxon>Chytridiomycota incertae sedis</taxon>
        <taxon>Neocallimastigomycetes</taxon>
        <taxon>Neocallimastigales</taxon>
        <taxon>Neocallimastigaceae</taxon>
        <taxon>Neocallimastix</taxon>
    </lineage>
</organism>
<feature type="compositionally biased region" description="Basic and acidic residues" evidence="1">
    <location>
        <begin position="240"/>
        <end position="252"/>
    </location>
</feature>
<dbReference type="EMBL" id="MCOG01000274">
    <property type="protein sequence ID" value="ORY21009.1"/>
    <property type="molecule type" value="Genomic_DNA"/>
</dbReference>
<dbReference type="AlphaFoldDB" id="A0A1Y2AEL1"/>
<comment type="caution">
    <text evidence="3">The sequence shown here is derived from an EMBL/GenBank/DDBJ whole genome shotgun (WGS) entry which is preliminary data.</text>
</comment>
<dbReference type="Proteomes" id="UP000193920">
    <property type="component" value="Unassembled WGS sequence"/>
</dbReference>
<gene>
    <name evidence="3" type="ORF">LY90DRAFT_676448</name>
</gene>
<feature type="compositionally biased region" description="Basic residues" evidence="1">
    <location>
        <begin position="226"/>
        <end position="239"/>
    </location>
</feature>
<feature type="chain" id="PRO_5012011041" description="Dickkopf N-terminal cysteine-rich domain-containing protein" evidence="2">
    <location>
        <begin position="21"/>
        <end position="252"/>
    </location>
</feature>
<keyword evidence="4" id="KW-1185">Reference proteome</keyword>
<feature type="signal peptide" evidence="2">
    <location>
        <begin position="1"/>
        <end position="20"/>
    </location>
</feature>
<dbReference type="OrthoDB" id="2110358at2759"/>
<protein>
    <recommendedName>
        <fullName evidence="5">Dickkopf N-terminal cysteine-rich domain-containing protein</fullName>
    </recommendedName>
</protein>
<evidence type="ECO:0008006" key="5">
    <source>
        <dbReference type="Google" id="ProtNLM"/>
    </source>
</evidence>
<name>A0A1Y2AEL1_9FUNG</name>
<sequence length="252" mass="28713">MKSFLFTSLVALLCILGTKGEEIQISHQITNYNLNSFKEPTEINSVKCESNSDCFSNSCVDGYCKFYFLCPENEKENCVSLQSDAWNTYDSGEENDIHPETYRPIIRSCYKEELHTNFLAKILAPNCATEKCEKDNDCLFGTCYNSTCITETPIYKCNSEDLVCKKANFIKCSFDDECNSGHCVSGFCIENPYTNIKTGVITSFIIALAIRFGKTLIKFTYSGAKKRRANKNDKKRKNQEKKEKDENAKKEE</sequence>
<accession>A0A1Y2AEL1</accession>